<accession>A0A6C0IK18</accession>
<feature type="compositionally biased region" description="Basic residues" evidence="1">
    <location>
        <begin position="1"/>
        <end position="17"/>
    </location>
</feature>
<reference evidence="2" key="1">
    <citation type="journal article" date="2020" name="Nature">
        <title>Giant virus diversity and host interactions through global metagenomics.</title>
        <authorList>
            <person name="Schulz F."/>
            <person name="Roux S."/>
            <person name="Paez-Espino D."/>
            <person name="Jungbluth S."/>
            <person name="Walsh D.A."/>
            <person name="Denef V.J."/>
            <person name="McMahon K.D."/>
            <person name="Konstantinidis K.T."/>
            <person name="Eloe-Fadrosh E.A."/>
            <person name="Kyrpides N.C."/>
            <person name="Woyke T."/>
        </authorList>
    </citation>
    <scope>NUCLEOTIDE SEQUENCE</scope>
    <source>
        <strain evidence="2">GVMAG-M-3300023184-89</strain>
    </source>
</reference>
<protein>
    <submittedName>
        <fullName evidence="2">Uncharacterized protein</fullName>
    </submittedName>
</protein>
<dbReference type="EMBL" id="MN740194">
    <property type="protein sequence ID" value="QHT92776.1"/>
    <property type="molecule type" value="Genomic_DNA"/>
</dbReference>
<sequence>MVQMSRRKKMRTRKRKGGAPTPAQLKWASKGLTRKNRPPPLKISKSSSPTDSSKYVYNPLSPRHAKKLTEIRKQKMINNPLSPSYQLHFMEIYDIPEHMDQDTQYFFIDDDKRREIFKFGMDDTQLKRTGFAYIDGKWENL</sequence>
<feature type="compositionally biased region" description="Low complexity" evidence="1">
    <location>
        <begin position="42"/>
        <end position="54"/>
    </location>
</feature>
<evidence type="ECO:0000256" key="1">
    <source>
        <dbReference type="SAM" id="MobiDB-lite"/>
    </source>
</evidence>
<organism evidence="2">
    <name type="scientific">viral metagenome</name>
    <dbReference type="NCBI Taxonomy" id="1070528"/>
    <lineage>
        <taxon>unclassified sequences</taxon>
        <taxon>metagenomes</taxon>
        <taxon>organismal metagenomes</taxon>
    </lineage>
</organism>
<proteinExistence type="predicted"/>
<name>A0A6C0IK18_9ZZZZ</name>
<feature type="region of interest" description="Disordered" evidence="1">
    <location>
        <begin position="1"/>
        <end position="58"/>
    </location>
</feature>
<dbReference type="AlphaFoldDB" id="A0A6C0IK18"/>
<evidence type="ECO:0000313" key="2">
    <source>
        <dbReference type="EMBL" id="QHT92776.1"/>
    </source>
</evidence>